<evidence type="ECO:0000313" key="2">
    <source>
        <dbReference type="Proteomes" id="UP000282460"/>
    </source>
</evidence>
<dbReference type="Proteomes" id="UP000282460">
    <property type="component" value="Unassembled WGS sequence"/>
</dbReference>
<organism evidence="1 2">
    <name type="scientific">Mycetocola zhadangensis</name>
    <dbReference type="NCBI Taxonomy" id="1164595"/>
    <lineage>
        <taxon>Bacteria</taxon>
        <taxon>Bacillati</taxon>
        <taxon>Actinomycetota</taxon>
        <taxon>Actinomycetes</taxon>
        <taxon>Micrococcales</taxon>
        <taxon>Microbacteriaceae</taxon>
        <taxon>Mycetocola</taxon>
    </lineage>
</organism>
<gene>
    <name evidence="1" type="ORF">D9V28_12600</name>
</gene>
<sequence length="65" mass="7526">MNAITIRRGLASVGRYVQAVMGDNAYEVYLAHHRSAHPDVPPMPEKEFWRERDDVQDREPQGRCC</sequence>
<dbReference type="Pfam" id="PF04328">
    <property type="entry name" value="Sel_put"/>
    <property type="match status" value="1"/>
</dbReference>
<reference evidence="1 2" key="1">
    <citation type="submission" date="2018-10" db="EMBL/GenBank/DDBJ databases">
        <authorList>
            <person name="Li J."/>
        </authorList>
    </citation>
    <scope>NUCLEOTIDE SEQUENCE [LARGE SCALE GENOMIC DNA]</scope>
    <source>
        <strain evidence="1 2">ZD1-4</strain>
    </source>
</reference>
<keyword evidence="2" id="KW-1185">Reference proteome</keyword>
<dbReference type="InterPro" id="IPR007423">
    <property type="entry name" value="Sel_put"/>
</dbReference>
<proteinExistence type="predicted"/>
<dbReference type="RefSeq" id="WP_121660085.1">
    <property type="nucleotide sequence ID" value="NZ_BMEK01000003.1"/>
</dbReference>
<protein>
    <submittedName>
        <fullName evidence="1">DUF466 domain-containing protein</fullName>
    </submittedName>
</protein>
<evidence type="ECO:0000313" key="1">
    <source>
        <dbReference type="EMBL" id="RLQ82780.1"/>
    </source>
</evidence>
<name>A0A3L7IX76_9MICO</name>
<comment type="caution">
    <text evidence="1">The sequence shown here is derived from an EMBL/GenBank/DDBJ whole genome shotgun (WGS) entry which is preliminary data.</text>
</comment>
<dbReference type="EMBL" id="RCWJ01000003">
    <property type="protein sequence ID" value="RLQ82780.1"/>
    <property type="molecule type" value="Genomic_DNA"/>
</dbReference>
<accession>A0A3L7IX76</accession>
<dbReference type="AlphaFoldDB" id="A0A3L7IX76"/>
<dbReference type="OrthoDB" id="3541280at2"/>